<reference evidence="1 2" key="1">
    <citation type="submission" date="2020-08" db="EMBL/GenBank/DDBJ databases">
        <title>Genomic Encyclopedia of Type Strains, Phase IV (KMG-IV): sequencing the most valuable type-strain genomes for metagenomic binning, comparative biology and taxonomic classification.</title>
        <authorList>
            <person name="Goeker M."/>
        </authorList>
    </citation>
    <scope>NUCLEOTIDE SEQUENCE [LARGE SCALE GENOMIC DNA]</scope>
    <source>
        <strain evidence="1 2">YIM 65646</strain>
    </source>
</reference>
<dbReference type="AlphaFoldDB" id="A0A841FZX1"/>
<comment type="caution">
    <text evidence="1">The sequence shown here is derived from an EMBL/GenBank/DDBJ whole genome shotgun (WGS) entry which is preliminary data.</text>
</comment>
<dbReference type="RefSeq" id="WP_184792108.1">
    <property type="nucleotide sequence ID" value="NZ_BONT01000001.1"/>
</dbReference>
<dbReference type="EMBL" id="JACHGT010000019">
    <property type="protein sequence ID" value="MBB6039072.1"/>
    <property type="molecule type" value="Genomic_DNA"/>
</dbReference>
<organism evidence="1 2">
    <name type="scientific">Phytomonospora endophytica</name>
    <dbReference type="NCBI Taxonomy" id="714109"/>
    <lineage>
        <taxon>Bacteria</taxon>
        <taxon>Bacillati</taxon>
        <taxon>Actinomycetota</taxon>
        <taxon>Actinomycetes</taxon>
        <taxon>Micromonosporales</taxon>
        <taxon>Micromonosporaceae</taxon>
        <taxon>Phytomonospora</taxon>
    </lineage>
</organism>
<evidence type="ECO:0000313" key="1">
    <source>
        <dbReference type="EMBL" id="MBB6039072.1"/>
    </source>
</evidence>
<name>A0A841FZX1_9ACTN</name>
<sequence length="140" mass="15661">MVERAVFTGFADPVNPTREEVTAWAYDPVAGIPISQDWDLVVADDEIAPALLELACDPVCPKRTFALHCLYIYAGDSVRTGFRAHPKRKVLKLLELAAASGDPWVSLWTYNTKALIDNPRLFDYGDWCDGGLARRPRRIV</sequence>
<keyword evidence="2" id="KW-1185">Reference proteome</keyword>
<evidence type="ECO:0000313" key="2">
    <source>
        <dbReference type="Proteomes" id="UP000548476"/>
    </source>
</evidence>
<gene>
    <name evidence="1" type="ORF">HNR73_006961</name>
</gene>
<accession>A0A841FZX1</accession>
<protein>
    <submittedName>
        <fullName evidence="1">Uncharacterized protein</fullName>
    </submittedName>
</protein>
<proteinExistence type="predicted"/>
<dbReference type="Proteomes" id="UP000548476">
    <property type="component" value="Unassembled WGS sequence"/>
</dbReference>